<dbReference type="GO" id="GO:0000160">
    <property type="term" value="P:phosphorelay signal transduction system"/>
    <property type="evidence" value="ECO:0007669"/>
    <property type="project" value="InterPro"/>
</dbReference>
<reference evidence="8 9" key="1">
    <citation type="submission" date="2019-02" db="EMBL/GenBank/DDBJ databases">
        <title>Deep-cultivation of Planctomycetes and their phenomic and genomic characterization uncovers novel biology.</title>
        <authorList>
            <person name="Wiegand S."/>
            <person name="Jogler M."/>
            <person name="Boedeker C."/>
            <person name="Pinto D."/>
            <person name="Vollmers J."/>
            <person name="Rivas-Marin E."/>
            <person name="Kohn T."/>
            <person name="Peeters S.H."/>
            <person name="Heuer A."/>
            <person name="Rast P."/>
            <person name="Oberbeckmann S."/>
            <person name="Bunk B."/>
            <person name="Jeske O."/>
            <person name="Meyerdierks A."/>
            <person name="Storesund J.E."/>
            <person name="Kallscheuer N."/>
            <person name="Luecker S."/>
            <person name="Lage O.M."/>
            <person name="Pohl T."/>
            <person name="Merkel B.J."/>
            <person name="Hornburger P."/>
            <person name="Mueller R.-W."/>
            <person name="Bruemmer F."/>
            <person name="Labrenz M."/>
            <person name="Spormann A.M."/>
            <person name="Op den Camp H."/>
            <person name="Overmann J."/>
            <person name="Amann R."/>
            <person name="Jetten M.S.M."/>
            <person name="Mascher T."/>
            <person name="Medema M.H."/>
            <person name="Devos D.P."/>
            <person name="Kaster A.-K."/>
            <person name="Ovreas L."/>
            <person name="Rohde M."/>
            <person name="Galperin M.Y."/>
            <person name="Jogler C."/>
        </authorList>
    </citation>
    <scope>NUCLEOTIDE SEQUENCE [LARGE SCALE GENOMIC DNA]</scope>
    <source>
        <strain evidence="8 9">Q31a</strain>
    </source>
</reference>
<accession>A0A518GEN0</accession>
<evidence type="ECO:0000256" key="2">
    <source>
        <dbReference type="ARBA" id="ARBA00023015"/>
    </source>
</evidence>
<dbReference type="Pfam" id="PF00196">
    <property type="entry name" value="GerE"/>
    <property type="match status" value="1"/>
</dbReference>
<dbReference type="PROSITE" id="PS50110">
    <property type="entry name" value="RESPONSE_REGULATORY"/>
    <property type="match status" value="1"/>
</dbReference>
<feature type="domain" description="Response regulatory" evidence="7">
    <location>
        <begin position="4"/>
        <end position="119"/>
    </location>
</feature>
<dbReference type="SMART" id="SM00421">
    <property type="entry name" value="HTH_LUXR"/>
    <property type="match status" value="1"/>
</dbReference>
<name>A0A518GEN0_9BACT</name>
<keyword evidence="9" id="KW-1185">Reference proteome</keyword>
<gene>
    <name evidence="8" type="primary">vraR_2</name>
    <name evidence="8" type="ORF">Q31a_54350</name>
</gene>
<evidence type="ECO:0000259" key="7">
    <source>
        <dbReference type="PROSITE" id="PS50110"/>
    </source>
</evidence>
<dbReference type="RefSeq" id="WP_145083845.1">
    <property type="nucleotide sequence ID" value="NZ_CP036298.1"/>
</dbReference>
<keyword evidence="4" id="KW-0804">Transcription</keyword>
<dbReference type="InterPro" id="IPR000792">
    <property type="entry name" value="Tscrpt_reg_LuxR_C"/>
</dbReference>
<dbReference type="PANTHER" id="PTHR43214">
    <property type="entry name" value="TWO-COMPONENT RESPONSE REGULATOR"/>
    <property type="match status" value="1"/>
</dbReference>
<dbReference type="SUPFAM" id="SSF52172">
    <property type="entry name" value="CheY-like"/>
    <property type="match status" value="1"/>
</dbReference>
<evidence type="ECO:0000313" key="9">
    <source>
        <dbReference type="Proteomes" id="UP000318017"/>
    </source>
</evidence>
<dbReference type="InterPro" id="IPR058245">
    <property type="entry name" value="NreC/VraR/RcsB-like_REC"/>
</dbReference>
<dbReference type="KEGG" id="ahel:Q31a_54350"/>
<sequence length="213" mass="23189">MSIKVLVADDHEVVRSGIGTLLGGSEVEIVGLAGNVEETVTLTEQVRPHVVLLDVRLGTEDGLSALEQIRSKAPEVSVVMMSTYDNPTYVARAIALGATDYILKDSSRIEVLDAIQRAAQKELPTETSILRRVQATMEKRKDRSDSKDVPLTNRELQVLRHIALGLSNKEIGTSLTISVETVKEHVQNILRKLDSTDRTAAAVWAVKSGLIGP</sequence>
<keyword evidence="3" id="KW-0238">DNA-binding</keyword>
<keyword evidence="2" id="KW-0805">Transcription regulation</keyword>
<evidence type="ECO:0000256" key="1">
    <source>
        <dbReference type="ARBA" id="ARBA00022553"/>
    </source>
</evidence>
<dbReference type="SUPFAM" id="SSF46894">
    <property type="entry name" value="C-terminal effector domain of the bipartite response regulators"/>
    <property type="match status" value="1"/>
</dbReference>
<evidence type="ECO:0000256" key="3">
    <source>
        <dbReference type="ARBA" id="ARBA00023125"/>
    </source>
</evidence>
<dbReference type="GO" id="GO:0003677">
    <property type="term" value="F:DNA binding"/>
    <property type="evidence" value="ECO:0007669"/>
    <property type="project" value="UniProtKB-KW"/>
</dbReference>
<dbReference type="GO" id="GO:0006355">
    <property type="term" value="P:regulation of DNA-templated transcription"/>
    <property type="evidence" value="ECO:0007669"/>
    <property type="project" value="InterPro"/>
</dbReference>
<dbReference type="PROSITE" id="PS00622">
    <property type="entry name" value="HTH_LUXR_1"/>
    <property type="match status" value="1"/>
</dbReference>
<feature type="modified residue" description="4-aspartylphosphate" evidence="5">
    <location>
        <position position="54"/>
    </location>
</feature>
<protein>
    <submittedName>
        <fullName evidence="8">Response regulator protein VraR</fullName>
    </submittedName>
</protein>
<dbReference type="Proteomes" id="UP000318017">
    <property type="component" value="Chromosome"/>
</dbReference>
<dbReference type="CDD" id="cd06170">
    <property type="entry name" value="LuxR_C_like"/>
    <property type="match status" value="1"/>
</dbReference>
<dbReference type="Pfam" id="PF00072">
    <property type="entry name" value="Response_reg"/>
    <property type="match status" value="1"/>
</dbReference>
<evidence type="ECO:0000313" key="8">
    <source>
        <dbReference type="EMBL" id="QDV27054.1"/>
    </source>
</evidence>
<dbReference type="Gene3D" id="3.40.50.2300">
    <property type="match status" value="1"/>
</dbReference>
<dbReference type="PANTHER" id="PTHR43214:SF24">
    <property type="entry name" value="TRANSCRIPTIONAL REGULATORY PROTEIN NARL-RELATED"/>
    <property type="match status" value="1"/>
</dbReference>
<keyword evidence="1 5" id="KW-0597">Phosphoprotein</keyword>
<proteinExistence type="predicted"/>
<dbReference type="PROSITE" id="PS50043">
    <property type="entry name" value="HTH_LUXR_2"/>
    <property type="match status" value="1"/>
</dbReference>
<dbReference type="AlphaFoldDB" id="A0A518GEN0"/>
<feature type="domain" description="HTH luxR-type" evidence="6">
    <location>
        <begin position="144"/>
        <end position="209"/>
    </location>
</feature>
<evidence type="ECO:0000259" key="6">
    <source>
        <dbReference type="PROSITE" id="PS50043"/>
    </source>
</evidence>
<evidence type="ECO:0000256" key="5">
    <source>
        <dbReference type="PROSITE-ProRule" id="PRU00169"/>
    </source>
</evidence>
<dbReference type="CDD" id="cd17535">
    <property type="entry name" value="REC_NarL-like"/>
    <property type="match status" value="1"/>
</dbReference>
<dbReference type="PRINTS" id="PR00038">
    <property type="entry name" value="HTHLUXR"/>
</dbReference>
<evidence type="ECO:0000256" key="4">
    <source>
        <dbReference type="ARBA" id="ARBA00023163"/>
    </source>
</evidence>
<dbReference type="InterPro" id="IPR011006">
    <property type="entry name" value="CheY-like_superfamily"/>
</dbReference>
<dbReference type="InterPro" id="IPR039420">
    <property type="entry name" value="WalR-like"/>
</dbReference>
<dbReference type="OrthoDB" id="259454at2"/>
<dbReference type="InterPro" id="IPR016032">
    <property type="entry name" value="Sig_transdc_resp-reg_C-effctor"/>
</dbReference>
<organism evidence="8 9">
    <name type="scientific">Aureliella helgolandensis</name>
    <dbReference type="NCBI Taxonomy" id="2527968"/>
    <lineage>
        <taxon>Bacteria</taxon>
        <taxon>Pseudomonadati</taxon>
        <taxon>Planctomycetota</taxon>
        <taxon>Planctomycetia</taxon>
        <taxon>Pirellulales</taxon>
        <taxon>Pirellulaceae</taxon>
        <taxon>Aureliella</taxon>
    </lineage>
</organism>
<dbReference type="InterPro" id="IPR001789">
    <property type="entry name" value="Sig_transdc_resp-reg_receiver"/>
</dbReference>
<dbReference type="EMBL" id="CP036298">
    <property type="protein sequence ID" value="QDV27054.1"/>
    <property type="molecule type" value="Genomic_DNA"/>
</dbReference>
<dbReference type="SMART" id="SM00448">
    <property type="entry name" value="REC"/>
    <property type="match status" value="1"/>
</dbReference>